<name>A0ABR3QNH8_9PLEO</name>
<gene>
    <name evidence="1" type="ORF">SLS59_009184</name>
</gene>
<dbReference type="InterPro" id="IPR008949">
    <property type="entry name" value="Isoprenoid_synthase_dom_sf"/>
</dbReference>
<comment type="caution">
    <text evidence="1">The sequence shown here is derived from an EMBL/GenBank/DDBJ whole genome shotgun (WGS) entry which is preliminary data.</text>
</comment>
<reference evidence="1 2" key="1">
    <citation type="submission" date="2024-02" db="EMBL/GenBank/DDBJ databases">
        <title>De novo assembly and annotation of 12 fungi associated with fruit tree decline syndrome in Ontario, Canada.</title>
        <authorList>
            <person name="Sulman M."/>
            <person name="Ellouze W."/>
            <person name="Ilyukhin E."/>
        </authorList>
    </citation>
    <scope>NUCLEOTIDE SEQUENCE [LARGE SCALE GENOMIC DNA]</scope>
    <source>
        <strain evidence="1 2">M97-236</strain>
    </source>
</reference>
<protein>
    <submittedName>
        <fullName evidence="1">Uncharacterized protein</fullName>
    </submittedName>
</protein>
<proteinExistence type="predicted"/>
<accession>A0ABR3QNH8</accession>
<dbReference type="Proteomes" id="UP001521222">
    <property type="component" value="Unassembled WGS sequence"/>
</dbReference>
<keyword evidence="2" id="KW-1185">Reference proteome</keyword>
<sequence length="138" mass="15663">MALTIPAHELDVCMRLARPGYEAISLINDIYSWPKERAEAEKAGQDYVFNAVWVVMKERKCDEQKATEFCKNLARQSIQDFSTSGNFFQHHWLDGGKKLTKKAIGESVMQSIAEVVQKSLWEGRDNLVINQTAEALAE</sequence>
<dbReference type="SUPFAM" id="SSF48576">
    <property type="entry name" value="Terpenoid synthases"/>
    <property type="match status" value="1"/>
</dbReference>
<evidence type="ECO:0000313" key="1">
    <source>
        <dbReference type="EMBL" id="KAL1593670.1"/>
    </source>
</evidence>
<dbReference type="Gene3D" id="1.10.600.10">
    <property type="entry name" value="Farnesyl Diphosphate Synthase"/>
    <property type="match status" value="1"/>
</dbReference>
<dbReference type="Pfam" id="PF19086">
    <property type="entry name" value="Terpene_syn_C_2"/>
    <property type="match status" value="1"/>
</dbReference>
<dbReference type="EMBL" id="JAKIXB020000039">
    <property type="protein sequence ID" value="KAL1593670.1"/>
    <property type="molecule type" value="Genomic_DNA"/>
</dbReference>
<organism evidence="1 2">
    <name type="scientific">Nothophoma quercina</name>
    <dbReference type="NCBI Taxonomy" id="749835"/>
    <lineage>
        <taxon>Eukaryota</taxon>
        <taxon>Fungi</taxon>
        <taxon>Dikarya</taxon>
        <taxon>Ascomycota</taxon>
        <taxon>Pezizomycotina</taxon>
        <taxon>Dothideomycetes</taxon>
        <taxon>Pleosporomycetidae</taxon>
        <taxon>Pleosporales</taxon>
        <taxon>Pleosporineae</taxon>
        <taxon>Didymellaceae</taxon>
        <taxon>Nothophoma</taxon>
    </lineage>
</organism>
<evidence type="ECO:0000313" key="2">
    <source>
        <dbReference type="Proteomes" id="UP001521222"/>
    </source>
</evidence>